<evidence type="ECO:0000259" key="5">
    <source>
        <dbReference type="Pfam" id="PF01656"/>
    </source>
</evidence>
<dbReference type="Proteomes" id="UP000250354">
    <property type="component" value="Chromosome"/>
</dbReference>
<proteinExistence type="inferred from homology"/>
<evidence type="ECO:0000313" key="10">
    <source>
        <dbReference type="Proteomes" id="UP001069047"/>
    </source>
</evidence>
<dbReference type="InterPro" id="IPR029062">
    <property type="entry name" value="Class_I_gatase-like"/>
</dbReference>
<dbReference type="InterPro" id="IPR047045">
    <property type="entry name" value="CobQ_N"/>
</dbReference>
<dbReference type="AlphaFoldDB" id="A0A1E9PH89"/>
<reference evidence="7" key="2">
    <citation type="submission" date="2022-09" db="EMBL/GenBank/DDBJ databases">
        <title>Aerococcus urinae taxonomy study.</title>
        <authorList>
            <person name="Christensen J."/>
            <person name="Senneby E."/>
        </authorList>
    </citation>
    <scope>NUCLEOTIDE SEQUENCE</scope>
    <source>
        <strain evidence="7">LUND-41-B12</strain>
    </source>
</reference>
<feature type="active site" evidence="4">
    <location>
        <position position="438"/>
    </location>
</feature>
<gene>
    <name evidence="4" type="primary">cobQ</name>
    <name evidence="8" type="ORF">DBT44_0001485</name>
    <name evidence="7" type="ORF">ODY61_01235</name>
</gene>
<dbReference type="GO" id="GO:0015420">
    <property type="term" value="F:ABC-type vitamin B12 transporter activity"/>
    <property type="evidence" value="ECO:0007669"/>
    <property type="project" value="UniProtKB-UniRule"/>
</dbReference>
<dbReference type="RefSeq" id="WP_070559483.1">
    <property type="nucleotide sequence ID" value="NZ_CAJHLJ010000012.1"/>
</dbReference>
<keyword evidence="2 4" id="KW-0169">Cobalamin biosynthesis</keyword>
<dbReference type="InterPro" id="IPR004459">
    <property type="entry name" value="CobQ_synth"/>
</dbReference>
<accession>A0A1E9PH89</accession>
<keyword evidence="9" id="KW-1185">Reference proteome</keyword>
<sequence length="502" mass="55041">MAKHIMIQGTASDVGKSLMAAAIGRIYTNEGLRVFPFKSQNMALNSYITKTGAEMARAQVVQANACRREPDVLMNPILMKPSQDAQSQIIIKGQVYGDLNARDYHELKPQLKPMLKEVMTQLDSENDLIVLEGAGSPAEINLNDHDIVNMGMAEIADSPVILVADIDRGGVFASIYGTIALLKDQGKRIKGIIINKFRGDVSLLDPGIEQIEDLTGVKVIGVVPYLPHVIESEDSCDLHMEQTSYDASKALDVCVIALEWIANFTDLNSLSLFEDVSLRYAKQAKQVGQPDLIIIPGTANPLRALKDLEDRDLARAIQAAVGKGSHLIALGAGQTLLGQTLSDEAGNSYPGLDIFPYQSTLTGAHEVYQTQCQTTYPLHEAGEKEGYALAAYEVRIYTIQSQDHLSPFARVVKRNGTSFSGNEGYCLEEGRLIASNLHGLFDNTAWTYAYLQALAKKKGVKLQGQLPQTYAAVMEEQFQELAHHVLDHIDKEALDRIIEGEE</sequence>
<protein>
    <recommendedName>
        <fullName evidence="4">Cobyric acid synthase</fullName>
    </recommendedName>
</protein>
<feature type="domain" description="CobB/CobQ-like glutamine amidotransferase" evidence="6">
    <location>
        <begin position="252"/>
        <end position="445"/>
    </location>
</feature>
<dbReference type="HAMAP" id="MF_00028">
    <property type="entry name" value="CobQ"/>
    <property type="match status" value="1"/>
</dbReference>
<dbReference type="Pfam" id="PF07685">
    <property type="entry name" value="GATase_3"/>
    <property type="match status" value="1"/>
</dbReference>
<dbReference type="Gene3D" id="3.40.50.300">
    <property type="entry name" value="P-loop containing nucleotide triphosphate hydrolases"/>
    <property type="match status" value="1"/>
</dbReference>
<organism evidence="7 10">
    <name type="scientific">Aerococcus mictus</name>
    <dbReference type="NCBI Taxonomy" id="2976810"/>
    <lineage>
        <taxon>Bacteria</taxon>
        <taxon>Bacillati</taxon>
        <taxon>Bacillota</taxon>
        <taxon>Bacilli</taxon>
        <taxon>Lactobacillales</taxon>
        <taxon>Aerococcaceae</taxon>
        <taxon>Aerococcus</taxon>
    </lineage>
</organism>
<dbReference type="GO" id="GO:0003824">
    <property type="term" value="F:catalytic activity"/>
    <property type="evidence" value="ECO:0007669"/>
    <property type="project" value="InterPro"/>
</dbReference>
<evidence type="ECO:0000313" key="7">
    <source>
        <dbReference type="EMBL" id="MCY3086734.1"/>
    </source>
</evidence>
<dbReference type="EMBL" id="JAOTMY010000001">
    <property type="protein sequence ID" value="MCY3086734.1"/>
    <property type="molecule type" value="Genomic_DNA"/>
</dbReference>
<dbReference type="SUPFAM" id="SSF52317">
    <property type="entry name" value="Class I glutamine amidotransferase-like"/>
    <property type="match status" value="1"/>
</dbReference>
<dbReference type="PANTHER" id="PTHR21343:SF1">
    <property type="entry name" value="COBYRIC ACID SYNTHASE"/>
    <property type="match status" value="1"/>
</dbReference>
<dbReference type="EMBL" id="CP145132">
    <property type="protein sequence ID" value="WWC54998.1"/>
    <property type="molecule type" value="Genomic_DNA"/>
</dbReference>
<dbReference type="PANTHER" id="PTHR21343">
    <property type="entry name" value="DETHIOBIOTIN SYNTHETASE"/>
    <property type="match status" value="1"/>
</dbReference>
<evidence type="ECO:0000313" key="9">
    <source>
        <dbReference type="Proteomes" id="UP000250354"/>
    </source>
</evidence>
<feature type="domain" description="CobQ/CobB/MinD/ParA nucleotide binding" evidence="5">
    <location>
        <begin position="5"/>
        <end position="234"/>
    </location>
</feature>
<dbReference type="SUPFAM" id="SSF52540">
    <property type="entry name" value="P-loop containing nucleoside triphosphate hydrolases"/>
    <property type="match status" value="1"/>
</dbReference>
<reference evidence="8" key="3">
    <citation type="submission" date="2024-02" db="EMBL/GenBank/DDBJ databases">
        <authorList>
            <person name="Choi B."/>
        </authorList>
    </citation>
    <scope>NUCLEOTIDE SEQUENCE</scope>
    <source>
        <strain evidence="8">UMB1016</strain>
    </source>
</reference>
<dbReference type="InterPro" id="IPR011698">
    <property type="entry name" value="GATase_3"/>
</dbReference>
<dbReference type="Proteomes" id="UP001069047">
    <property type="component" value="Unassembled WGS sequence"/>
</dbReference>
<comment type="function">
    <text evidence="4">Catalyzes amidations at positions B, D, E, and G on adenosylcobyrinic A,C-diamide. NH(2) groups are provided by glutamine, and one molecule of ATP is hydrogenolyzed for each amidation.</text>
</comment>
<dbReference type="GO" id="GO:0009236">
    <property type="term" value="P:cobalamin biosynthetic process"/>
    <property type="evidence" value="ECO:0007669"/>
    <property type="project" value="UniProtKB-UniRule"/>
</dbReference>
<comment type="caution">
    <text evidence="4">Lacks conserved residue(s) required for the propagation of feature annotation.</text>
</comment>
<dbReference type="Pfam" id="PF01656">
    <property type="entry name" value="CbiA"/>
    <property type="match status" value="1"/>
</dbReference>
<dbReference type="NCBIfam" id="NF001989">
    <property type="entry name" value="PRK00784.1"/>
    <property type="match status" value="1"/>
</dbReference>
<evidence type="ECO:0000256" key="4">
    <source>
        <dbReference type="HAMAP-Rule" id="MF_00028"/>
    </source>
</evidence>
<dbReference type="PROSITE" id="PS51274">
    <property type="entry name" value="GATASE_COBBQ"/>
    <property type="match status" value="1"/>
</dbReference>
<evidence type="ECO:0000259" key="6">
    <source>
        <dbReference type="Pfam" id="PF07685"/>
    </source>
</evidence>
<accession>A0A9Q4DA71</accession>
<dbReference type="InterPro" id="IPR027417">
    <property type="entry name" value="P-loop_NTPase"/>
</dbReference>
<evidence type="ECO:0000313" key="8">
    <source>
        <dbReference type="EMBL" id="WWC54998.1"/>
    </source>
</evidence>
<evidence type="ECO:0000256" key="3">
    <source>
        <dbReference type="ARBA" id="ARBA00022962"/>
    </source>
</evidence>
<comment type="similarity">
    <text evidence="4">Belongs to the CobB/CobQ family. CobQ subfamily.</text>
</comment>
<dbReference type="Gene3D" id="3.40.50.880">
    <property type="match status" value="1"/>
</dbReference>
<dbReference type="InterPro" id="IPR002586">
    <property type="entry name" value="CobQ/CobB/MinD/ParA_Nub-bd_dom"/>
</dbReference>
<dbReference type="CDD" id="cd05389">
    <property type="entry name" value="CobQ_N"/>
    <property type="match status" value="1"/>
</dbReference>
<name>A0A1E9PH89_9LACT</name>
<evidence type="ECO:0000256" key="2">
    <source>
        <dbReference type="ARBA" id="ARBA00022573"/>
    </source>
</evidence>
<comment type="pathway">
    <text evidence="1 4">Cofactor biosynthesis; adenosylcobalamin biosynthesis.</text>
</comment>
<keyword evidence="3 4" id="KW-0315">Glutamine amidotransferase</keyword>
<dbReference type="NCBIfam" id="TIGR00313">
    <property type="entry name" value="cobQ"/>
    <property type="match status" value="1"/>
</dbReference>
<reference evidence="8 9" key="1">
    <citation type="journal article" date="2020" name="J. Bacteriol.">
        <title>Aerococcus urinae Isolated from Women with Lower Urinary Tract Symptoms: In Vitro Aggregation and Genome Analysis.</title>
        <authorList>
            <person name="Hilt E.E."/>
            <person name="Putonti C."/>
            <person name="Thomas-White K."/>
            <person name="Lewis A.L."/>
            <person name="Visick K.L."/>
            <person name="Gilbert N.M."/>
            <person name="Wolfe A.J."/>
        </authorList>
    </citation>
    <scope>NUCLEOTIDE SEQUENCE [LARGE SCALE GENOMIC DNA]</scope>
    <source>
        <strain evidence="8 9">UMB1016</strain>
    </source>
</reference>
<evidence type="ECO:0000256" key="1">
    <source>
        <dbReference type="ARBA" id="ARBA00004953"/>
    </source>
</evidence>